<evidence type="ECO:0000256" key="1">
    <source>
        <dbReference type="SAM" id="MobiDB-lite"/>
    </source>
</evidence>
<dbReference type="EMBL" id="PYGB01000013">
    <property type="protein sequence ID" value="PSK82178.1"/>
    <property type="molecule type" value="Genomic_DNA"/>
</dbReference>
<dbReference type="SUPFAM" id="SSF52096">
    <property type="entry name" value="ClpP/crotonase"/>
    <property type="match status" value="1"/>
</dbReference>
<proteinExistence type="predicted"/>
<dbReference type="Gene3D" id="3.90.226.10">
    <property type="entry name" value="2-enoyl-CoA Hydratase, Chain A, domain 1"/>
    <property type="match status" value="1"/>
</dbReference>
<evidence type="ECO:0000313" key="4">
    <source>
        <dbReference type="Proteomes" id="UP000193495"/>
    </source>
</evidence>
<dbReference type="Proteomes" id="UP000240624">
    <property type="component" value="Unassembled WGS sequence"/>
</dbReference>
<evidence type="ECO:0000313" key="3">
    <source>
        <dbReference type="EMBL" id="SLN19217.1"/>
    </source>
</evidence>
<dbReference type="EMBL" id="FWFY01000001">
    <property type="protein sequence ID" value="SLN19217.1"/>
    <property type="molecule type" value="Genomic_DNA"/>
</dbReference>
<gene>
    <name evidence="2" type="ORF">CLV79_11362</name>
    <name evidence="3" type="ORF">LOS8367_00470</name>
</gene>
<sequence>MSTPRRWLVAVLMAEIALGALLFGGDLARALPRIVWPSSAPQITEPVRPGDQTRRFRPDRLPARERPDGTPMPDTGDMPDRLAIDLRDGALFLRGRIAPGDAARLTAALDLAEATPGTAWLDSPGGSVIDALEIGRLLRGAATDTRMSAEAICLSACPYILAGGIERRVAEGAWVGLHQHYFDQNTALPAIFAVEDIQRGQGEVMGYLIEMGVDPALMRHALATPPDEIYLLLPEELERYRLSHAAPDPAG</sequence>
<feature type="region of interest" description="Disordered" evidence="1">
    <location>
        <begin position="41"/>
        <end position="80"/>
    </location>
</feature>
<evidence type="ECO:0008006" key="6">
    <source>
        <dbReference type="Google" id="ProtNLM"/>
    </source>
</evidence>
<feature type="compositionally biased region" description="Basic and acidic residues" evidence="1">
    <location>
        <begin position="51"/>
        <end position="68"/>
    </location>
</feature>
<evidence type="ECO:0000313" key="2">
    <source>
        <dbReference type="EMBL" id="PSK82178.1"/>
    </source>
</evidence>
<evidence type="ECO:0000313" key="5">
    <source>
        <dbReference type="Proteomes" id="UP000240624"/>
    </source>
</evidence>
<dbReference type="InterPro" id="IPR029045">
    <property type="entry name" value="ClpP/crotonase-like_dom_sf"/>
</dbReference>
<reference evidence="3 4" key="1">
    <citation type="submission" date="2017-03" db="EMBL/GenBank/DDBJ databases">
        <authorList>
            <person name="Afonso C.L."/>
            <person name="Miller P.J."/>
            <person name="Scott M.A."/>
            <person name="Spackman E."/>
            <person name="Goraichik I."/>
            <person name="Dimitrov K.M."/>
            <person name="Suarez D.L."/>
            <person name="Swayne D.E."/>
        </authorList>
    </citation>
    <scope>NUCLEOTIDE SEQUENCE [LARGE SCALE GENOMIC DNA]</scope>
    <source>
        <strain evidence="3 4">CECT 8367</strain>
    </source>
</reference>
<dbReference type="AlphaFoldDB" id="A0A1X6YFI0"/>
<name>A0A1X6YFI0_9RHOB</name>
<dbReference type="Proteomes" id="UP000193495">
    <property type="component" value="Unassembled WGS sequence"/>
</dbReference>
<protein>
    <recommendedName>
        <fullName evidence="6">Clp protease</fullName>
    </recommendedName>
</protein>
<keyword evidence="5" id="KW-1185">Reference proteome</keyword>
<reference evidence="2 5" key="2">
    <citation type="submission" date="2018-03" db="EMBL/GenBank/DDBJ databases">
        <title>Genomic Encyclopedia of Archaeal and Bacterial Type Strains, Phase II (KMG-II): from individual species to whole genera.</title>
        <authorList>
            <person name="Goeker M."/>
        </authorList>
    </citation>
    <scope>NUCLEOTIDE SEQUENCE [LARGE SCALE GENOMIC DNA]</scope>
    <source>
        <strain evidence="2 5">DSM 29956</strain>
    </source>
</reference>
<organism evidence="3 4">
    <name type="scientific">Limimaricola soesokkakensis</name>
    <dbReference type="NCBI Taxonomy" id="1343159"/>
    <lineage>
        <taxon>Bacteria</taxon>
        <taxon>Pseudomonadati</taxon>
        <taxon>Pseudomonadota</taxon>
        <taxon>Alphaproteobacteria</taxon>
        <taxon>Rhodobacterales</taxon>
        <taxon>Paracoccaceae</taxon>
        <taxon>Limimaricola</taxon>
    </lineage>
</organism>
<accession>A0A1X6YFI0</accession>
<dbReference type="RefSeq" id="WP_085894820.1">
    <property type="nucleotide sequence ID" value="NZ_FWFY01000001.1"/>
</dbReference>
<dbReference type="OrthoDB" id="5936191at2"/>